<dbReference type="RefSeq" id="WP_207689497.1">
    <property type="nucleotide sequence ID" value="NZ_CP061799.1"/>
</dbReference>
<dbReference type="PANTHER" id="PTHR46211">
    <property type="entry name" value="GLYCEROPHOSPHORYL DIESTER PHOSPHODIESTERASE"/>
    <property type="match status" value="1"/>
</dbReference>
<dbReference type="AlphaFoldDB" id="A0A975BEA2"/>
<dbReference type="Gene3D" id="3.20.20.190">
    <property type="entry name" value="Phosphatidylinositol (PI) phosphodiesterase"/>
    <property type="match status" value="1"/>
</dbReference>
<name>A0A975BEA2_9BACT</name>
<evidence type="ECO:0000313" key="2">
    <source>
        <dbReference type="EMBL" id="QTA83690.1"/>
    </source>
</evidence>
<dbReference type="SUPFAM" id="SSF51695">
    <property type="entry name" value="PLC-like phosphodiesterases"/>
    <property type="match status" value="1"/>
</dbReference>
<dbReference type="PROSITE" id="PS51704">
    <property type="entry name" value="GP_PDE"/>
    <property type="match status" value="1"/>
</dbReference>
<protein>
    <submittedName>
        <fullName evidence="2">Glycerophosphoryl diester phosphodiesterase</fullName>
    </submittedName>
</protein>
<gene>
    <name evidence="2" type="ORF">dnl_61040</name>
</gene>
<dbReference type="PANTHER" id="PTHR46211:SF14">
    <property type="entry name" value="GLYCEROPHOSPHODIESTER PHOSPHODIESTERASE"/>
    <property type="match status" value="1"/>
</dbReference>
<dbReference type="Proteomes" id="UP000663720">
    <property type="component" value="Chromosome"/>
</dbReference>
<organism evidence="2 3">
    <name type="scientific">Desulfonema limicola</name>
    <dbReference type="NCBI Taxonomy" id="45656"/>
    <lineage>
        <taxon>Bacteria</taxon>
        <taxon>Pseudomonadati</taxon>
        <taxon>Thermodesulfobacteriota</taxon>
        <taxon>Desulfobacteria</taxon>
        <taxon>Desulfobacterales</taxon>
        <taxon>Desulfococcaceae</taxon>
        <taxon>Desulfonema</taxon>
    </lineage>
</organism>
<dbReference type="InterPro" id="IPR017946">
    <property type="entry name" value="PLC-like_Pdiesterase_TIM-brl"/>
</dbReference>
<accession>A0A975BEA2</accession>
<proteinExistence type="predicted"/>
<keyword evidence="3" id="KW-1185">Reference proteome</keyword>
<reference evidence="2" key="1">
    <citation type="journal article" date="2021" name="Microb. Physiol.">
        <title>Proteogenomic Insights into the Physiology of Marine, Sulfate-Reducing, Filamentous Desulfonema limicola and Desulfonema magnum.</title>
        <authorList>
            <person name="Schnaars V."/>
            <person name="Wohlbrand L."/>
            <person name="Scheve S."/>
            <person name="Hinrichs C."/>
            <person name="Reinhardt R."/>
            <person name="Rabus R."/>
        </authorList>
    </citation>
    <scope>NUCLEOTIDE SEQUENCE</scope>
    <source>
        <strain evidence="2">5ac10</strain>
    </source>
</reference>
<evidence type="ECO:0000259" key="1">
    <source>
        <dbReference type="PROSITE" id="PS51704"/>
    </source>
</evidence>
<dbReference type="GO" id="GO:0008081">
    <property type="term" value="F:phosphoric diester hydrolase activity"/>
    <property type="evidence" value="ECO:0007669"/>
    <property type="project" value="InterPro"/>
</dbReference>
<evidence type="ECO:0000313" key="3">
    <source>
        <dbReference type="Proteomes" id="UP000663720"/>
    </source>
</evidence>
<dbReference type="InterPro" id="IPR030395">
    <property type="entry name" value="GP_PDE_dom"/>
</dbReference>
<sequence>MITNIAHRGASSIAPENTLMAAAKALKTGADIWETDLAVTKDEQLMLFHDDDLIRTTDVQTCFPGQSHNNFTEFTFKEIQKLDAGSWFVKTDPFGQIAQGCLTEKDIKECRTQKVPLLEHALIFTKDNDFCMNLELKILPPGFKNFPVPEKVLAMLRYVNIKNEQIIISSFNHKWLREIKTLNPKLRIQALISESENEYIVPDWNKTEFKTFNIHNIMFTDNILKSLKKNNINFNIWVVNEKQEMQDYIKAGASGIITDFPQRLQELKNHTS</sequence>
<dbReference type="GO" id="GO:0006629">
    <property type="term" value="P:lipid metabolic process"/>
    <property type="evidence" value="ECO:0007669"/>
    <property type="project" value="InterPro"/>
</dbReference>
<dbReference type="Pfam" id="PF03009">
    <property type="entry name" value="GDPD"/>
    <property type="match status" value="1"/>
</dbReference>
<dbReference type="EMBL" id="CP061799">
    <property type="protein sequence ID" value="QTA83690.1"/>
    <property type="molecule type" value="Genomic_DNA"/>
</dbReference>
<dbReference type="KEGG" id="dli:dnl_61040"/>
<feature type="domain" description="GP-PDE" evidence="1">
    <location>
        <begin position="2"/>
        <end position="268"/>
    </location>
</feature>